<evidence type="ECO:0000313" key="2">
    <source>
        <dbReference type="EMBL" id="MED6211623.1"/>
    </source>
</evidence>
<name>A0ABU6YRS2_9FABA</name>
<dbReference type="EMBL" id="JASCZI010242620">
    <property type="protein sequence ID" value="MED6211623.1"/>
    <property type="molecule type" value="Genomic_DNA"/>
</dbReference>
<evidence type="ECO:0000313" key="3">
    <source>
        <dbReference type="Proteomes" id="UP001341840"/>
    </source>
</evidence>
<dbReference type="Proteomes" id="UP001341840">
    <property type="component" value="Unassembled WGS sequence"/>
</dbReference>
<proteinExistence type="predicted"/>
<organism evidence="2 3">
    <name type="scientific">Stylosanthes scabra</name>
    <dbReference type="NCBI Taxonomy" id="79078"/>
    <lineage>
        <taxon>Eukaryota</taxon>
        <taxon>Viridiplantae</taxon>
        <taxon>Streptophyta</taxon>
        <taxon>Embryophyta</taxon>
        <taxon>Tracheophyta</taxon>
        <taxon>Spermatophyta</taxon>
        <taxon>Magnoliopsida</taxon>
        <taxon>eudicotyledons</taxon>
        <taxon>Gunneridae</taxon>
        <taxon>Pentapetalae</taxon>
        <taxon>rosids</taxon>
        <taxon>fabids</taxon>
        <taxon>Fabales</taxon>
        <taxon>Fabaceae</taxon>
        <taxon>Papilionoideae</taxon>
        <taxon>50 kb inversion clade</taxon>
        <taxon>dalbergioids sensu lato</taxon>
        <taxon>Dalbergieae</taxon>
        <taxon>Pterocarpus clade</taxon>
        <taxon>Stylosanthes</taxon>
    </lineage>
</organism>
<sequence length="121" mass="13314">MSPSPVCYPVLPTSQQSPLSPRSLPSPSLTSPVNKAPVAVKYSFSFVFFIVYGEDDDLVKQHLPDDFFTEANGTFTEMRGSNSLEDSHVVENLKSESADHLDLVVGGGFWLHKDPKKGTRD</sequence>
<comment type="caution">
    <text evidence="2">The sequence shown here is derived from an EMBL/GenBank/DDBJ whole genome shotgun (WGS) entry which is preliminary data.</text>
</comment>
<feature type="region of interest" description="Disordered" evidence="1">
    <location>
        <begin position="1"/>
        <end position="32"/>
    </location>
</feature>
<keyword evidence="3" id="KW-1185">Reference proteome</keyword>
<accession>A0ABU6YRS2</accession>
<feature type="compositionally biased region" description="Low complexity" evidence="1">
    <location>
        <begin position="9"/>
        <end position="32"/>
    </location>
</feature>
<evidence type="ECO:0000256" key="1">
    <source>
        <dbReference type="SAM" id="MobiDB-lite"/>
    </source>
</evidence>
<protein>
    <submittedName>
        <fullName evidence="2">Uncharacterized protein</fullName>
    </submittedName>
</protein>
<gene>
    <name evidence="2" type="ORF">PIB30_075521</name>
</gene>
<reference evidence="2 3" key="1">
    <citation type="journal article" date="2023" name="Plants (Basel)">
        <title>Bridging the Gap: Combining Genomics and Transcriptomics Approaches to Understand Stylosanthes scabra, an Orphan Legume from the Brazilian Caatinga.</title>
        <authorList>
            <person name="Ferreira-Neto J.R.C."/>
            <person name="da Silva M.D."/>
            <person name="Binneck E."/>
            <person name="de Melo N.F."/>
            <person name="da Silva R.H."/>
            <person name="de Melo A.L.T.M."/>
            <person name="Pandolfi V."/>
            <person name="Bustamante F.O."/>
            <person name="Brasileiro-Vidal A.C."/>
            <person name="Benko-Iseppon A.M."/>
        </authorList>
    </citation>
    <scope>NUCLEOTIDE SEQUENCE [LARGE SCALE GENOMIC DNA]</scope>
    <source>
        <tissue evidence="2">Leaves</tissue>
    </source>
</reference>